<comment type="caution">
    <text evidence="1">The sequence shown here is derived from an EMBL/GenBank/DDBJ whole genome shotgun (WGS) entry which is preliminary data.</text>
</comment>
<keyword evidence="2" id="KW-1185">Reference proteome</keyword>
<dbReference type="RefSeq" id="WP_047879201.1">
    <property type="nucleotide sequence ID" value="NZ_LDOT01000015.1"/>
</dbReference>
<organism evidence="1 2">
    <name type="scientific">Photobacterium aquae</name>
    <dbReference type="NCBI Taxonomy" id="1195763"/>
    <lineage>
        <taxon>Bacteria</taxon>
        <taxon>Pseudomonadati</taxon>
        <taxon>Pseudomonadota</taxon>
        <taxon>Gammaproteobacteria</taxon>
        <taxon>Vibrionales</taxon>
        <taxon>Vibrionaceae</taxon>
        <taxon>Photobacterium</taxon>
    </lineage>
</organism>
<sequence>MHKATIIRNILIALIISGLFGCSSTHSDNIKGKRLLIIAGDGLNSTYDNNPAANGFMHEAGKTFATQLGKQLEKIGFDSYLFVSTNESTFNEQYQNVINNLLANDGKIDGIAQIAVIHTKNDQRNDIAIHATYFTTESMMENCNFRMSSTCHDVSRISDANKKTYSVIDGKTQRFNETPIGDMVTDMALLIYHAER</sequence>
<dbReference type="Proteomes" id="UP000036097">
    <property type="component" value="Unassembled WGS sequence"/>
</dbReference>
<dbReference type="PROSITE" id="PS51257">
    <property type="entry name" value="PROKAR_LIPOPROTEIN"/>
    <property type="match status" value="1"/>
</dbReference>
<gene>
    <name evidence="1" type="ORF">ABT56_12440</name>
</gene>
<dbReference type="OrthoDB" id="6259646at2"/>
<proteinExistence type="predicted"/>
<protein>
    <submittedName>
        <fullName evidence="1">Uncharacterized protein</fullName>
    </submittedName>
</protein>
<reference evidence="1 2" key="1">
    <citation type="submission" date="2015-05" db="EMBL/GenBank/DDBJ databases">
        <title>Photobacterium galathea sp. nov.</title>
        <authorList>
            <person name="Machado H."/>
            <person name="Gram L."/>
        </authorList>
    </citation>
    <scope>NUCLEOTIDE SEQUENCE [LARGE SCALE GENOMIC DNA]</scope>
    <source>
        <strain evidence="1 2">CGMCC 1.12159</strain>
    </source>
</reference>
<dbReference type="EMBL" id="LDOT01000015">
    <property type="protein sequence ID" value="KLV05186.1"/>
    <property type="molecule type" value="Genomic_DNA"/>
</dbReference>
<name>A0A0J1H036_9GAMM</name>
<evidence type="ECO:0000313" key="2">
    <source>
        <dbReference type="Proteomes" id="UP000036097"/>
    </source>
</evidence>
<accession>A0A0J1H036</accession>
<dbReference type="PATRIC" id="fig|1195763.3.peg.2626"/>
<dbReference type="AlphaFoldDB" id="A0A0J1H036"/>
<evidence type="ECO:0000313" key="1">
    <source>
        <dbReference type="EMBL" id="KLV05186.1"/>
    </source>
</evidence>